<dbReference type="Proteomes" id="UP001143910">
    <property type="component" value="Unassembled WGS sequence"/>
</dbReference>
<proteinExistence type="predicted"/>
<evidence type="ECO:0000313" key="2">
    <source>
        <dbReference type="Proteomes" id="UP001143910"/>
    </source>
</evidence>
<protein>
    <submittedName>
        <fullName evidence="1">Uncharacterized protein</fullName>
    </submittedName>
</protein>
<organism evidence="1 2">
    <name type="scientific">Zarea fungicola</name>
    <dbReference type="NCBI Taxonomy" id="93591"/>
    <lineage>
        <taxon>Eukaryota</taxon>
        <taxon>Fungi</taxon>
        <taxon>Dikarya</taxon>
        <taxon>Ascomycota</taxon>
        <taxon>Pezizomycotina</taxon>
        <taxon>Sordariomycetes</taxon>
        <taxon>Hypocreomycetidae</taxon>
        <taxon>Hypocreales</taxon>
        <taxon>Cordycipitaceae</taxon>
        <taxon>Zarea</taxon>
    </lineage>
</organism>
<keyword evidence="2" id="KW-1185">Reference proteome</keyword>
<reference evidence="1" key="1">
    <citation type="submission" date="2022-08" db="EMBL/GenBank/DDBJ databases">
        <title>Genome Sequence of Lecanicillium fungicola.</title>
        <authorList>
            <person name="Buettner E."/>
        </authorList>
    </citation>
    <scope>NUCLEOTIDE SEQUENCE</scope>
    <source>
        <strain evidence="1">Babe33</strain>
    </source>
</reference>
<accession>A0ACC1N7N5</accession>
<comment type="caution">
    <text evidence="1">The sequence shown here is derived from an EMBL/GenBank/DDBJ whole genome shotgun (WGS) entry which is preliminary data.</text>
</comment>
<name>A0ACC1N7N5_9HYPO</name>
<sequence length="610" mass="67947">MSHIIVGLANETVQGWVLYDVENKIVQMTCTFFFITIVAVYAFFLADTSTADVPLFTDIGRYTALVNASNGLPMQTFRSSDIIAPVFMVNSWNKKAADTASHMFLGRMYGPGKSGPMIFDAQDLSLVYADEQYYKSMNSDVRVINGTSYLTAWVMGEKNNAMYCLVYDEAYRIRYNVSVQGMVADMHELQVTPEGTAILSTYSSIPFDCSPVGGPKSCDLRDSGFQEIDLNSNTMIFNWSASAHFEIWESYAKFNNIYDRYSGLGYDFFHINSVEKTVNGNYLVSSRNLCLLVLISGRDGSIIWRLGGRHNQFSDLSNGTAVNFSWQHDARLHNNESQITVFDNHINETAYCKGKCNTRGLVLEIDSDKLTARRVREYFHPERINSEAMGSLQVLETGNVLLAFGFNPAIVEYTIDGTPVMDIQLGTIGIGPQGNNGVYRASKYNWTGKPTWPPSAALDTPENGMVNTTIYLSWNGATDVASWSVFASNDSSTIWKEGNVIARHGRSGFETKVHFDNENNLNYIGAAALSARGVILGRTTIIDQKLCASSDLYDARYNSFIYTLAGILNLWRFYFGAGLLAMFFMLYALIPNGSRPTVTAGKINMNYSNK</sequence>
<evidence type="ECO:0000313" key="1">
    <source>
        <dbReference type="EMBL" id="KAJ2975089.1"/>
    </source>
</evidence>
<gene>
    <name evidence="1" type="ORF">NQ176_g5712</name>
</gene>
<dbReference type="EMBL" id="JANJQO010000749">
    <property type="protein sequence ID" value="KAJ2975089.1"/>
    <property type="molecule type" value="Genomic_DNA"/>
</dbReference>